<evidence type="ECO:0000313" key="1">
    <source>
        <dbReference type="EMBL" id="KRX35037.1"/>
    </source>
</evidence>
<evidence type="ECO:0000313" key="2">
    <source>
        <dbReference type="Proteomes" id="UP000055048"/>
    </source>
</evidence>
<dbReference type="EMBL" id="JYDJ01000483">
    <property type="protein sequence ID" value="KRX35037.1"/>
    <property type="molecule type" value="Genomic_DNA"/>
</dbReference>
<accession>A0A0V0T7L2</accession>
<dbReference type="Proteomes" id="UP000055048">
    <property type="component" value="Unassembled WGS sequence"/>
</dbReference>
<protein>
    <submittedName>
        <fullName evidence="1">Uncharacterized protein</fullName>
    </submittedName>
</protein>
<organism evidence="1 2">
    <name type="scientific">Trichinella murrelli</name>
    <dbReference type="NCBI Taxonomy" id="144512"/>
    <lineage>
        <taxon>Eukaryota</taxon>
        <taxon>Metazoa</taxon>
        <taxon>Ecdysozoa</taxon>
        <taxon>Nematoda</taxon>
        <taxon>Enoplea</taxon>
        <taxon>Dorylaimia</taxon>
        <taxon>Trichinellida</taxon>
        <taxon>Trichinellidae</taxon>
        <taxon>Trichinella</taxon>
    </lineage>
</organism>
<dbReference type="AlphaFoldDB" id="A0A0V0T7L2"/>
<reference evidence="1 2" key="1">
    <citation type="submission" date="2015-01" db="EMBL/GenBank/DDBJ databases">
        <title>Evolution of Trichinella species and genotypes.</title>
        <authorList>
            <person name="Korhonen P.K."/>
            <person name="Edoardo P."/>
            <person name="Giuseppe L.R."/>
            <person name="Gasser R.B."/>
        </authorList>
    </citation>
    <scope>NUCLEOTIDE SEQUENCE [LARGE SCALE GENOMIC DNA]</scope>
    <source>
        <strain evidence="1">ISS417</strain>
    </source>
</reference>
<comment type="caution">
    <text evidence="1">The sequence shown here is derived from an EMBL/GenBank/DDBJ whole genome shotgun (WGS) entry which is preliminary data.</text>
</comment>
<gene>
    <name evidence="1" type="ORF">T05_9888</name>
</gene>
<proteinExistence type="predicted"/>
<keyword evidence="2" id="KW-1185">Reference proteome</keyword>
<name>A0A0V0T7L2_9BILA</name>
<sequence length="219" mass="23273">MKGAKPHKLRQSQVIILQTHNNAYLWIGAETKSQHYVHCEFAYPPLGQIRLTNSHRSECNATGFTSGSTPLRNGQGHLFKVDPVSTETCAMRLSRRGPPFKGRGARGGAGAVELGLTLFPRRQASGTATGCDGKSDVNIIGIETEPECNATGFTSGSTPLRNGQGHLFKVDPVSTETCAMRLSRRGPPFKGRGARGGAGAVELGLTLFPRRQASGTATG</sequence>